<evidence type="ECO:0000259" key="3">
    <source>
        <dbReference type="PROSITE" id="PS51304"/>
    </source>
</evidence>
<dbReference type="EMBL" id="CATNWA010017914">
    <property type="protein sequence ID" value="CAI9604008.1"/>
    <property type="molecule type" value="Genomic_DNA"/>
</dbReference>
<protein>
    <recommendedName>
        <fullName evidence="2">Galectin</fullName>
    </recommendedName>
</protein>
<dbReference type="InterPro" id="IPR013320">
    <property type="entry name" value="ConA-like_dom_sf"/>
</dbReference>
<sequence>MIVMNSMVDNVWGEEQEGKFLPLPEGIGHMVSFLFALDKITIQLPTGNPFTFPVRFTIEEISYLAVRNLQLKSITLK</sequence>
<reference evidence="4" key="1">
    <citation type="submission" date="2023-05" db="EMBL/GenBank/DDBJ databases">
        <authorList>
            <person name="Stuckert A."/>
        </authorList>
    </citation>
    <scope>NUCLEOTIDE SEQUENCE</scope>
</reference>
<proteinExistence type="predicted"/>
<dbReference type="SUPFAM" id="SSF49899">
    <property type="entry name" value="Concanavalin A-like lectins/glucanases"/>
    <property type="match status" value="1"/>
</dbReference>
<feature type="domain" description="Galectin" evidence="3">
    <location>
        <begin position="1"/>
        <end position="77"/>
    </location>
</feature>
<evidence type="ECO:0000313" key="4">
    <source>
        <dbReference type="EMBL" id="CAI9604008.1"/>
    </source>
</evidence>
<evidence type="ECO:0000256" key="2">
    <source>
        <dbReference type="RuleBase" id="RU102079"/>
    </source>
</evidence>
<keyword evidence="1 2" id="KW-0430">Lectin</keyword>
<dbReference type="Pfam" id="PF00337">
    <property type="entry name" value="Gal-bind_lectin"/>
    <property type="match status" value="1"/>
</dbReference>
<dbReference type="PROSITE" id="PS51304">
    <property type="entry name" value="GALECTIN"/>
    <property type="match status" value="1"/>
</dbReference>
<evidence type="ECO:0000256" key="1">
    <source>
        <dbReference type="ARBA" id="ARBA00022734"/>
    </source>
</evidence>
<organism evidence="4 5">
    <name type="scientific">Staurois parvus</name>
    <dbReference type="NCBI Taxonomy" id="386267"/>
    <lineage>
        <taxon>Eukaryota</taxon>
        <taxon>Metazoa</taxon>
        <taxon>Chordata</taxon>
        <taxon>Craniata</taxon>
        <taxon>Vertebrata</taxon>
        <taxon>Euteleostomi</taxon>
        <taxon>Amphibia</taxon>
        <taxon>Batrachia</taxon>
        <taxon>Anura</taxon>
        <taxon>Neobatrachia</taxon>
        <taxon>Ranoidea</taxon>
        <taxon>Ranidae</taxon>
        <taxon>Staurois</taxon>
    </lineage>
</organism>
<gene>
    <name evidence="4" type="ORF">SPARVUS_LOCUS13408415</name>
</gene>
<comment type="caution">
    <text evidence="4">The sequence shown here is derived from an EMBL/GenBank/DDBJ whole genome shotgun (WGS) entry which is preliminary data.</text>
</comment>
<accession>A0ABN9G923</accession>
<evidence type="ECO:0000313" key="5">
    <source>
        <dbReference type="Proteomes" id="UP001162483"/>
    </source>
</evidence>
<dbReference type="Proteomes" id="UP001162483">
    <property type="component" value="Unassembled WGS sequence"/>
</dbReference>
<name>A0ABN9G923_9NEOB</name>
<dbReference type="Gene3D" id="2.60.120.200">
    <property type="match status" value="1"/>
</dbReference>
<keyword evidence="5" id="KW-1185">Reference proteome</keyword>
<dbReference type="InterPro" id="IPR001079">
    <property type="entry name" value="Galectin_CRD"/>
</dbReference>